<keyword evidence="4" id="KW-0276">Fatty acid metabolism</keyword>
<dbReference type="PANTHER" id="PTHR45266">
    <property type="entry name" value="OXALOACETATE DECARBOXYLASE ALPHA CHAIN"/>
    <property type="match status" value="1"/>
</dbReference>
<dbReference type="InterPro" id="IPR050709">
    <property type="entry name" value="Biotin_Carboxyl_Carrier/Decarb"/>
</dbReference>
<dbReference type="InterPro" id="IPR000089">
    <property type="entry name" value="Biotin_lipoyl"/>
</dbReference>
<feature type="domain" description="Lipoyl-binding" evidence="5">
    <location>
        <begin position="85"/>
        <end position="161"/>
    </location>
</feature>
<keyword evidence="4" id="KW-0443">Lipid metabolism</keyword>
<dbReference type="InterPro" id="IPR001249">
    <property type="entry name" value="AcCoA_biotinCC"/>
</dbReference>
<name>A0A6M3HUK5_9GAMM</name>
<keyword evidence="4" id="KW-0275">Fatty acid biosynthesis</keyword>
<dbReference type="Gene3D" id="2.40.50.100">
    <property type="match status" value="1"/>
</dbReference>
<dbReference type="KEGG" id="afri:E3E15_05245"/>
<organism evidence="6 7">
    <name type="scientific">Allofrancisella frigidaquae</name>
    <dbReference type="NCBI Taxonomy" id="1085644"/>
    <lineage>
        <taxon>Bacteria</taxon>
        <taxon>Pseudomonadati</taxon>
        <taxon>Pseudomonadota</taxon>
        <taxon>Gammaproteobacteria</taxon>
        <taxon>Thiotrichales</taxon>
        <taxon>Francisellaceae</taxon>
        <taxon>Allofrancisella</taxon>
    </lineage>
</organism>
<dbReference type="GO" id="GO:0006633">
    <property type="term" value="P:fatty acid biosynthetic process"/>
    <property type="evidence" value="ECO:0007669"/>
    <property type="project" value="UniProtKB-UniPathway"/>
</dbReference>
<comment type="function">
    <text evidence="1 4">This protein is a component of the acetyl coenzyme A carboxylase complex; first, biotin carboxylase catalyzes the carboxylation of the carrier protein and then the transcarboxylase transfers the carboxyl group to form malonyl-CoA.</text>
</comment>
<dbReference type="FunFam" id="2.40.50.100:FF:000003">
    <property type="entry name" value="Acetyl-CoA carboxylase biotin carboxyl carrier protein"/>
    <property type="match status" value="1"/>
</dbReference>
<sequence length="161" mass="16940">MDLLKAIDKVAEILNSSDIKEIKIKDGGSSIFMTKNNTATTSVVSAPVASSITPVASSTSAASLTSVSSTHTAATISASEEVLNGEEIKSPMVGTFYSSPSPDAAAYVKEGQEVKKGDVLCIIEAMKIMNKIEAEKSGKIIKILAKDGDPVQYDQPLFIIE</sequence>
<keyword evidence="3 4" id="KW-0092">Biotin</keyword>
<proteinExistence type="predicted"/>
<dbReference type="UniPathway" id="UPA00094"/>
<dbReference type="Proteomes" id="UP000503320">
    <property type="component" value="Chromosome"/>
</dbReference>
<evidence type="ECO:0000256" key="2">
    <source>
        <dbReference type="ARBA" id="ARBA00017562"/>
    </source>
</evidence>
<dbReference type="RefSeq" id="WP_172106872.1">
    <property type="nucleotide sequence ID" value="NZ_CP038017.1"/>
</dbReference>
<comment type="pathway">
    <text evidence="4">Lipid metabolism; fatty acid biosynthesis.</text>
</comment>
<dbReference type="PRINTS" id="PR01071">
    <property type="entry name" value="ACOABIOTINCC"/>
</dbReference>
<dbReference type="EMBL" id="CP038017">
    <property type="protein sequence ID" value="QIV94787.1"/>
    <property type="molecule type" value="Genomic_DNA"/>
</dbReference>
<keyword evidence="7" id="KW-1185">Reference proteome</keyword>
<dbReference type="GO" id="GO:0003989">
    <property type="term" value="F:acetyl-CoA carboxylase activity"/>
    <property type="evidence" value="ECO:0007669"/>
    <property type="project" value="InterPro"/>
</dbReference>
<evidence type="ECO:0000259" key="5">
    <source>
        <dbReference type="PROSITE" id="PS50968"/>
    </source>
</evidence>
<dbReference type="InterPro" id="IPR011053">
    <property type="entry name" value="Single_hybrid_motif"/>
</dbReference>
<dbReference type="SUPFAM" id="SSF51230">
    <property type="entry name" value="Single hybrid motif"/>
    <property type="match status" value="1"/>
</dbReference>
<reference evidence="6 7" key="1">
    <citation type="submission" date="2019-03" db="EMBL/GenBank/DDBJ databases">
        <title>Complete Genome Sequence of Allofrancisella frigidaquae Strain SYSU 10HL1970 Isolated from Water-Cooling Systems in China.</title>
        <authorList>
            <person name="Ohrman C."/>
            <person name="Uneklint I."/>
            <person name="Sjodin A."/>
        </authorList>
    </citation>
    <scope>NUCLEOTIDE SEQUENCE [LARGE SCALE GENOMIC DNA]</scope>
    <source>
        <strain evidence="6 7">SYSU 10HL1970</strain>
    </source>
</reference>
<evidence type="ECO:0000313" key="7">
    <source>
        <dbReference type="Proteomes" id="UP000503320"/>
    </source>
</evidence>
<gene>
    <name evidence="6" type="ORF">E3E15_05245</name>
</gene>
<evidence type="ECO:0000256" key="4">
    <source>
        <dbReference type="RuleBase" id="RU364072"/>
    </source>
</evidence>
<keyword evidence="6" id="KW-0436">Ligase</keyword>
<dbReference type="GO" id="GO:0009317">
    <property type="term" value="C:acetyl-CoA carboxylase complex"/>
    <property type="evidence" value="ECO:0007669"/>
    <property type="project" value="InterPro"/>
</dbReference>
<dbReference type="PROSITE" id="PS50968">
    <property type="entry name" value="BIOTINYL_LIPOYL"/>
    <property type="match status" value="1"/>
</dbReference>
<keyword evidence="4" id="KW-0444">Lipid biosynthesis</keyword>
<dbReference type="PANTHER" id="PTHR45266:SF3">
    <property type="entry name" value="OXALOACETATE DECARBOXYLASE ALPHA CHAIN"/>
    <property type="match status" value="1"/>
</dbReference>
<dbReference type="CDD" id="cd06850">
    <property type="entry name" value="biotinyl_domain"/>
    <property type="match status" value="1"/>
</dbReference>
<evidence type="ECO:0000256" key="3">
    <source>
        <dbReference type="ARBA" id="ARBA00023267"/>
    </source>
</evidence>
<evidence type="ECO:0000256" key="1">
    <source>
        <dbReference type="ARBA" id="ARBA00003761"/>
    </source>
</evidence>
<evidence type="ECO:0000313" key="6">
    <source>
        <dbReference type="EMBL" id="QIV94787.1"/>
    </source>
</evidence>
<dbReference type="AlphaFoldDB" id="A0A6M3HUK5"/>
<accession>A0A6M3HUK5</accession>
<dbReference type="NCBIfam" id="TIGR00531">
    <property type="entry name" value="BCCP"/>
    <property type="match status" value="1"/>
</dbReference>
<protein>
    <recommendedName>
        <fullName evidence="2 4">Biotin carboxyl carrier protein of acetyl-CoA carboxylase</fullName>
    </recommendedName>
</protein>
<dbReference type="Pfam" id="PF00364">
    <property type="entry name" value="Biotin_lipoyl"/>
    <property type="match status" value="1"/>
</dbReference>